<feature type="region of interest" description="Disordered" evidence="1">
    <location>
        <begin position="170"/>
        <end position="205"/>
    </location>
</feature>
<sequence length="272" mass="29545">MLRMPLRGMVFHSNGRRGAVQLEIVSLFPLASALFCCMEKARSAVYSAIQPLARAEDGKQSAEEHVSTSSETAKERTARDPKVTALGTWSCAYCSLTNEEPHVSFLQQGGVVSCSVCLMVRGEEAWLCPFCAYMNANLKAKSCKICGSMAFGGKMSNSCGGSRSEVIARDYKRRKRSHTKSKSSATSAPGRCRSGSEPHGESVPMLPARDSEALALSKPLRKNLLAGNEDLIQKGQSAVFAHQLKTMHVLVRVLLAFPVFCDSVAEKHDGQR</sequence>
<reference evidence="2 3" key="1">
    <citation type="journal article" date="2014" name="Mol. Plant">
        <title>Chromosome Scale Genome Assembly and Transcriptome Profiling of Nannochloropsis gaditana in Nitrogen Depletion.</title>
        <authorList>
            <person name="Corteggiani Carpinelli E."/>
            <person name="Telatin A."/>
            <person name="Vitulo N."/>
            <person name="Forcato C."/>
            <person name="D'Angelo M."/>
            <person name="Schiavon R."/>
            <person name="Vezzi A."/>
            <person name="Giacometti G.M."/>
            <person name="Morosinotto T."/>
            <person name="Valle G."/>
        </authorList>
    </citation>
    <scope>NUCLEOTIDE SEQUENCE [LARGE SCALE GENOMIC DNA]</scope>
    <source>
        <strain evidence="2 3">B-31</strain>
    </source>
</reference>
<dbReference type="Proteomes" id="UP000019335">
    <property type="component" value="Chromosome 4"/>
</dbReference>
<protein>
    <recommendedName>
        <fullName evidence="4">RanBP2-type domain-containing protein</fullName>
    </recommendedName>
</protein>
<gene>
    <name evidence="2" type="ORF">Naga_100002g78</name>
</gene>
<proteinExistence type="predicted"/>
<dbReference type="AlphaFoldDB" id="W7TZ63"/>
<feature type="region of interest" description="Disordered" evidence="1">
    <location>
        <begin position="59"/>
        <end position="79"/>
    </location>
</feature>
<keyword evidence="3" id="KW-1185">Reference proteome</keyword>
<organism evidence="2 3">
    <name type="scientific">Nannochloropsis gaditana</name>
    <dbReference type="NCBI Taxonomy" id="72520"/>
    <lineage>
        <taxon>Eukaryota</taxon>
        <taxon>Sar</taxon>
        <taxon>Stramenopiles</taxon>
        <taxon>Ochrophyta</taxon>
        <taxon>Eustigmatophyceae</taxon>
        <taxon>Eustigmatales</taxon>
        <taxon>Monodopsidaceae</taxon>
        <taxon>Nannochloropsis</taxon>
    </lineage>
</organism>
<dbReference type="EMBL" id="AZIL01000274">
    <property type="protein sequence ID" value="EWM28788.1"/>
    <property type="molecule type" value="Genomic_DNA"/>
</dbReference>
<feature type="compositionally biased region" description="Basic residues" evidence="1">
    <location>
        <begin position="171"/>
        <end position="181"/>
    </location>
</feature>
<evidence type="ECO:0000313" key="2">
    <source>
        <dbReference type="EMBL" id="EWM28788.1"/>
    </source>
</evidence>
<evidence type="ECO:0008006" key="4">
    <source>
        <dbReference type="Google" id="ProtNLM"/>
    </source>
</evidence>
<evidence type="ECO:0000313" key="3">
    <source>
        <dbReference type="Proteomes" id="UP000019335"/>
    </source>
</evidence>
<comment type="caution">
    <text evidence="2">The sequence shown here is derived from an EMBL/GenBank/DDBJ whole genome shotgun (WGS) entry which is preliminary data.</text>
</comment>
<name>W7TZ63_9STRA</name>
<evidence type="ECO:0000256" key="1">
    <source>
        <dbReference type="SAM" id="MobiDB-lite"/>
    </source>
</evidence>
<accession>W7TZ63</accession>